<reference evidence="10 11" key="2">
    <citation type="journal article" date="2012" name="Int. J. Syst. Evol. Microbiol.">
        <title>Magnetococcus marinus gen. nov., sp. nov., a marine, magnetotactic bacterium that represents a novel lineage (Magnetococcaceae fam. nov.; Magnetococcales ord. nov.) at the base of the Alphaproteobacteria.</title>
        <authorList>
            <person name="Bazylinski D.A."/>
            <person name="Williams T.J."/>
            <person name="Lefevre C.T."/>
            <person name="Berg R.J."/>
            <person name="Zhang C.L."/>
            <person name="Bowser S.S."/>
            <person name="Dean A.J."/>
            <person name="Beveridge T.J."/>
        </authorList>
    </citation>
    <scope>NUCLEOTIDE SEQUENCE [LARGE SCALE GENOMIC DNA]</scope>
    <source>
        <strain evidence="11">ATCC BAA-1437 / JCM 17883 / MC-1</strain>
    </source>
</reference>
<protein>
    <recommendedName>
        <fullName evidence="9">Methylenetetrahydrofolate reductase</fullName>
    </recommendedName>
</protein>
<evidence type="ECO:0000256" key="5">
    <source>
        <dbReference type="ARBA" id="ARBA00022827"/>
    </source>
</evidence>
<organism evidence="10 11">
    <name type="scientific">Magnetococcus marinus (strain ATCC BAA-1437 / JCM 17883 / MC-1)</name>
    <dbReference type="NCBI Taxonomy" id="156889"/>
    <lineage>
        <taxon>Bacteria</taxon>
        <taxon>Pseudomonadati</taxon>
        <taxon>Pseudomonadota</taxon>
        <taxon>Magnetococcia</taxon>
        <taxon>Magnetococcales</taxon>
        <taxon>Magnetococcaceae</taxon>
        <taxon>Magnetococcus</taxon>
    </lineage>
</organism>
<dbReference type="EMBL" id="CP000471">
    <property type="protein sequence ID" value="ABK44015.1"/>
    <property type="molecule type" value="Genomic_DNA"/>
</dbReference>
<dbReference type="STRING" id="156889.Mmc1_1506"/>
<dbReference type="SUPFAM" id="SSF51730">
    <property type="entry name" value="FAD-linked oxidoreductase"/>
    <property type="match status" value="1"/>
</dbReference>
<dbReference type="GO" id="GO:0035999">
    <property type="term" value="P:tetrahydrofolate interconversion"/>
    <property type="evidence" value="ECO:0007669"/>
    <property type="project" value="UniProtKB-UniPathway"/>
</dbReference>
<dbReference type="OrthoDB" id="9803687at2"/>
<evidence type="ECO:0000313" key="11">
    <source>
        <dbReference type="Proteomes" id="UP000002586"/>
    </source>
</evidence>
<evidence type="ECO:0000256" key="9">
    <source>
        <dbReference type="RuleBase" id="RU003862"/>
    </source>
</evidence>
<comment type="pathway">
    <text evidence="2 9">One-carbon metabolism; tetrahydrofolate interconversion.</text>
</comment>
<sequence>MSLRNANCRLSVELVPRDVEVLKDEIKRVHQHFPQITTINIPDLVRYPIRSWDGCVLAKDHFSSAIPHLRAMDMPEQPILPMLDVLDANGITEVLVISGDEPVAGEVHRGPDSLEIIQRFKTLAPHIKVYAALDPYRTNIQHELAYAQQKLEAGAAGLFTQPFFDHRLMQIYADQLQGCAVWWGLSPVVTEASKNYWSRVNRVVFPASFQADLAWNQAFARDVLDMIHEMGHHIYFMPIRVPVEDYLAGVLAE</sequence>
<name>A0L7S2_MAGMM</name>
<dbReference type="Gene3D" id="3.20.20.220">
    <property type="match status" value="1"/>
</dbReference>
<evidence type="ECO:0000256" key="3">
    <source>
        <dbReference type="ARBA" id="ARBA00006743"/>
    </source>
</evidence>
<accession>A0L7S2</accession>
<evidence type="ECO:0000256" key="4">
    <source>
        <dbReference type="ARBA" id="ARBA00022630"/>
    </source>
</evidence>
<dbReference type="GO" id="GO:0071949">
    <property type="term" value="F:FAD binding"/>
    <property type="evidence" value="ECO:0007669"/>
    <property type="project" value="TreeGrafter"/>
</dbReference>
<comment type="pathway">
    <text evidence="7">Amino-acid biosynthesis; L-methionine biosynthesis via de novo pathway.</text>
</comment>
<dbReference type="PANTHER" id="PTHR45754:SF3">
    <property type="entry name" value="METHYLENETETRAHYDROFOLATE REDUCTASE (NADPH)"/>
    <property type="match status" value="1"/>
</dbReference>
<evidence type="ECO:0000256" key="1">
    <source>
        <dbReference type="ARBA" id="ARBA00001974"/>
    </source>
</evidence>
<comment type="similarity">
    <text evidence="3 9">Belongs to the methylenetetrahydrofolate reductase family.</text>
</comment>
<dbReference type="KEGG" id="mgm:Mmc1_1506"/>
<dbReference type="Pfam" id="PF02219">
    <property type="entry name" value="MTHFR"/>
    <property type="match status" value="1"/>
</dbReference>
<keyword evidence="11" id="KW-1185">Reference proteome</keyword>
<dbReference type="GO" id="GO:0009086">
    <property type="term" value="P:methionine biosynthetic process"/>
    <property type="evidence" value="ECO:0007669"/>
    <property type="project" value="TreeGrafter"/>
</dbReference>
<dbReference type="InterPro" id="IPR003171">
    <property type="entry name" value="Mehydrof_redctse-like"/>
</dbReference>
<reference evidence="11" key="1">
    <citation type="journal article" date="2009" name="Appl. Environ. Microbiol.">
        <title>Complete genome sequence of the chemolithoautotrophic marine magnetotactic coccus strain MC-1.</title>
        <authorList>
            <person name="Schubbe S."/>
            <person name="Williams T.J."/>
            <person name="Xie G."/>
            <person name="Kiss H.E."/>
            <person name="Brettin T.S."/>
            <person name="Martinez D."/>
            <person name="Ross C.A."/>
            <person name="Schuler D."/>
            <person name="Cox B.L."/>
            <person name="Nealson K.H."/>
            <person name="Bazylinski D.A."/>
        </authorList>
    </citation>
    <scope>NUCLEOTIDE SEQUENCE [LARGE SCALE GENOMIC DNA]</scope>
    <source>
        <strain evidence="11">ATCC BAA-1437 / JCM 17883 / MC-1</strain>
    </source>
</reference>
<dbReference type="RefSeq" id="WP_011713166.1">
    <property type="nucleotide sequence ID" value="NC_008576.1"/>
</dbReference>
<dbReference type="AlphaFoldDB" id="A0L7S2"/>
<dbReference type="GO" id="GO:0106312">
    <property type="term" value="F:methylenetetrahydrofolate reductase (NADH) activity"/>
    <property type="evidence" value="ECO:0007669"/>
    <property type="project" value="UniProtKB-EC"/>
</dbReference>
<dbReference type="Proteomes" id="UP000002586">
    <property type="component" value="Chromosome"/>
</dbReference>
<evidence type="ECO:0000313" key="10">
    <source>
        <dbReference type="EMBL" id="ABK44015.1"/>
    </source>
</evidence>
<evidence type="ECO:0000256" key="2">
    <source>
        <dbReference type="ARBA" id="ARBA00004777"/>
    </source>
</evidence>
<dbReference type="HOGENOM" id="CLU_1110003_0_0_5"/>
<evidence type="ECO:0000256" key="7">
    <source>
        <dbReference type="ARBA" id="ARBA00034478"/>
    </source>
</evidence>
<proteinExistence type="inferred from homology"/>
<keyword evidence="5 9" id="KW-0274">FAD</keyword>
<evidence type="ECO:0000256" key="8">
    <source>
        <dbReference type="ARBA" id="ARBA00048628"/>
    </source>
</evidence>
<keyword evidence="6 9" id="KW-0560">Oxidoreductase</keyword>
<dbReference type="InterPro" id="IPR029041">
    <property type="entry name" value="FAD-linked_oxidoreductase-like"/>
</dbReference>
<comment type="cofactor">
    <cofactor evidence="1 9">
        <name>FAD</name>
        <dbReference type="ChEBI" id="CHEBI:57692"/>
    </cofactor>
</comment>
<comment type="catalytic activity">
    <reaction evidence="8">
        <text>(6S)-5-methyl-5,6,7,8-tetrahydrofolate + NAD(+) = (6R)-5,10-methylene-5,6,7,8-tetrahydrofolate + NADH + H(+)</text>
        <dbReference type="Rhea" id="RHEA:19821"/>
        <dbReference type="ChEBI" id="CHEBI:15378"/>
        <dbReference type="ChEBI" id="CHEBI:15636"/>
        <dbReference type="ChEBI" id="CHEBI:18608"/>
        <dbReference type="ChEBI" id="CHEBI:57540"/>
        <dbReference type="ChEBI" id="CHEBI:57945"/>
        <dbReference type="EC" id="1.5.1.54"/>
    </reaction>
    <physiologicalReaction direction="right-to-left" evidence="8">
        <dbReference type="Rhea" id="RHEA:19823"/>
    </physiologicalReaction>
</comment>
<evidence type="ECO:0000256" key="6">
    <source>
        <dbReference type="ARBA" id="ARBA00023002"/>
    </source>
</evidence>
<dbReference type="GO" id="GO:0005829">
    <property type="term" value="C:cytosol"/>
    <property type="evidence" value="ECO:0007669"/>
    <property type="project" value="TreeGrafter"/>
</dbReference>
<dbReference type="PANTHER" id="PTHR45754">
    <property type="entry name" value="METHYLENETETRAHYDROFOLATE REDUCTASE"/>
    <property type="match status" value="1"/>
</dbReference>
<dbReference type="UniPathway" id="UPA00193"/>
<gene>
    <name evidence="10" type="ordered locus">Mmc1_1506</name>
</gene>
<dbReference type="eggNOG" id="COG0685">
    <property type="taxonomic scope" value="Bacteria"/>
</dbReference>
<keyword evidence="4 9" id="KW-0285">Flavoprotein</keyword>